<dbReference type="RefSeq" id="WP_095505811.1">
    <property type="nucleotide sequence ID" value="NZ_BSNC01000001.1"/>
</dbReference>
<feature type="signal peptide" evidence="1">
    <location>
        <begin position="1"/>
        <end position="18"/>
    </location>
</feature>
<reference evidence="3" key="2">
    <citation type="submission" date="2023-01" db="EMBL/GenBank/DDBJ databases">
        <title>Draft genome sequence of Paraferrimonas sedimenticola strain NBRC 101628.</title>
        <authorList>
            <person name="Sun Q."/>
            <person name="Mori K."/>
        </authorList>
    </citation>
    <scope>NUCLEOTIDE SEQUENCE</scope>
    <source>
        <strain evidence="3">NBRC 101628</strain>
    </source>
</reference>
<evidence type="ECO:0000313" key="4">
    <source>
        <dbReference type="Proteomes" id="UP001161422"/>
    </source>
</evidence>
<accession>A0AA37W0L3</accession>
<dbReference type="Pfam" id="PF14321">
    <property type="entry name" value="DUF4382"/>
    <property type="match status" value="1"/>
</dbReference>
<reference evidence="3" key="1">
    <citation type="journal article" date="2014" name="Int. J. Syst. Evol. Microbiol.">
        <title>Complete genome sequence of Corynebacterium casei LMG S-19264T (=DSM 44701T), isolated from a smear-ripened cheese.</title>
        <authorList>
            <consortium name="US DOE Joint Genome Institute (JGI-PGF)"/>
            <person name="Walter F."/>
            <person name="Albersmeier A."/>
            <person name="Kalinowski J."/>
            <person name="Ruckert C."/>
        </authorList>
    </citation>
    <scope>NUCLEOTIDE SEQUENCE</scope>
    <source>
        <strain evidence="3">NBRC 101628</strain>
    </source>
</reference>
<keyword evidence="1" id="KW-0732">Signal</keyword>
<gene>
    <name evidence="3" type="ORF">GCM10007895_04780</name>
</gene>
<sequence length="333" mass="35466">MRALIKTFALSSVAIAMAGCSDSSSVNNPPPVPATAIVSFSVSDAPVDFANQVVVSYAAISLRHSDGTTYDLPVNGEDGNETVAKVDLLNYQDGESRLIISNVELPVGDYTDFTLHTYECAQNHNGSAEHCYVEDLEGIKPLKTPSNKLRLGDFSVSSDGVQAYTIEFNLRQSMTMTAGGAGYNLKPHGVRILDNSTVSSLFGKVEPSLFTAGVGCEDNSDHQTSFVYLYEAPLAEDAILGDEFDPAVDTEAPEDVVAPIASTGVKEDGENGYGYHFGFIAPGDYVVAFSCSADGDMDPEKYEGVAIANPETERANVTLQNSLGTEQNFPVAQ</sequence>
<feature type="domain" description="DUF4382" evidence="2">
    <location>
        <begin position="35"/>
        <end position="187"/>
    </location>
</feature>
<comment type="caution">
    <text evidence="3">The sequence shown here is derived from an EMBL/GenBank/DDBJ whole genome shotgun (WGS) entry which is preliminary data.</text>
</comment>
<dbReference type="Proteomes" id="UP001161422">
    <property type="component" value="Unassembled WGS sequence"/>
</dbReference>
<evidence type="ECO:0000256" key="1">
    <source>
        <dbReference type="SAM" id="SignalP"/>
    </source>
</evidence>
<evidence type="ECO:0000259" key="2">
    <source>
        <dbReference type="Pfam" id="PF14321"/>
    </source>
</evidence>
<dbReference type="EMBL" id="BSNC01000001">
    <property type="protein sequence ID" value="GLP95172.1"/>
    <property type="molecule type" value="Genomic_DNA"/>
</dbReference>
<keyword evidence="4" id="KW-1185">Reference proteome</keyword>
<dbReference type="InterPro" id="IPR025491">
    <property type="entry name" value="DUF4382"/>
</dbReference>
<protein>
    <recommendedName>
        <fullName evidence="2">DUF4382 domain-containing protein</fullName>
    </recommendedName>
</protein>
<organism evidence="3 4">
    <name type="scientific">Paraferrimonas sedimenticola</name>
    <dbReference type="NCBI Taxonomy" id="375674"/>
    <lineage>
        <taxon>Bacteria</taxon>
        <taxon>Pseudomonadati</taxon>
        <taxon>Pseudomonadota</taxon>
        <taxon>Gammaproteobacteria</taxon>
        <taxon>Alteromonadales</taxon>
        <taxon>Ferrimonadaceae</taxon>
        <taxon>Paraferrimonas</taxon>
    </lineage>
</organism>
<evidence type="ECO:0000313" key="3">
    <source>
        <dbReference type="EMBL" id="GLP95172.1"/>
    </source>
</evidence>
<dbReference type="AlphaFoldDB" id="A0AA37W0L3"/>
<feature type="chain" id="PRO_5041342177" description="DUF4382 domain-containing protein" evidence="1">
    <location>
        <begin position="19"/>
        <end position="333"/>
    </location>
</feature>
<name>A0AA37W0L3_9GAMM</name>
<dbReference type="PROSITE" id="PS51257">
    <property type="entry name" value="PROKAR_LIPOPROTEIN"/>
    <property type="match status" value="1"/>
</dbReference>
<proteinExistence type="predicted"/>